<gene>
    <name evidence="2" type="primary">NC126_4196</name>
    <name evidence="3" type="ORF">A19Y_3912</name>
</gene>
<accession>A0A073CL27</accession>
<reference evidence="3 4" key="1">
    <citation type="journal article" date="2014" name="Appl. Environ. Microbiol.">
        <title>Elucidation of insertion elements encoded on plasmids and in vitro construction of shuttle vectors from the toxic cyanobacterium Planktothrix.</title>
        <authorList>
            <person name="Christiansen G."/>
            <person name="Goesmann A."/>
            <person name="Kurmayer R."/>
        </authorList>
    </citation>
    <scope>NUCLEOTIDE SEQUENCE [LARGE SCALE GENOMIC DNA]</scope>
    <source>
        <strain evidence="3 4">NIVA-CYA 126/8</strain>
    </source>
</reference>
<organism evidence="3 4">
    <name type="scientific">Planktothrix agardhii (strain NIVA-CYA 126/8)</name>
    <dbReference type="NCBI Taxonomy" id="388467"/>
    <lineage>
        <taxon>Bacteria</taxon>
        <taxon>Bacillati</taxon>
        <taxon>Cyanobacteriota</taxon>
        <taxon>Cyanophyceae</taxon>
        <taxon>Oscillatoriophycideae</taxon>
        <taxon>Oscillatoriales</taxon>
        <taxon>Microcoleaceae</taxon>
        <taxon>Planktothrix</taxon>
    </lineage>
</organism>
<feature type="coiled-coil region" evidence="1">
    <location>
        <begin position="23"/>
        <end position="50"/>
    </location>
</feature>
<protein>
    <submittedName>
        <fullName evidence="3">Uncharacterized protein</fullName>
    </submittedName>
</protein>
<sequence>MEDWSKSIVEAIETTVSDMEKFFTDVTEELNEILNELTKISEEITDEVQNKILPELDEYINDIFEPIIDIYLDLDLGLNLDIDTEDEHFDPFVTYIQPTETEHPACRGCQHYHGQVYGGNLLVCGMHPMGAEAETCPDWEGE</sequence>
<dbReference type="Proteomes" id="UP000027395">
    <property type="component" value="Chromosome"/>
</dbReference>
<proteinExistence type="predicted"/>
<dbReference type="EMBL" id="CM002803">
    <property type="protein sequence ID" value="KEI68642.1"/>
    <property type="molecule type" value="Genomic_DNA"/>
</dbReference>
<keyword evidence="1" id="KW-0175">Coiled coil</keyword>
<dbReference type="RefSeq" id="WP_042156092.1">
    <property type="nucleotide sequence ID" value="NZ_CM002803.1"/>
</dbReference>
<dbReference type="STRING" id="388467.A19Y_3912"/>
<dbReference type="EMBL" id="KU665237">
    <property type="protein sequence ID" value="AQY60474.1"/>
    <property type="molecule type" value="Genomic_DNA"/>
</dbReference>
<evidence type="ECO:0000313" key="3">
    <source>
        <dbReference type="EMBL" id="KEI68642.1"/>
    </source>
</evidence>
<evidence type="ECO:0000256" key="1">
    <source>
        <dbReference type="SAM" id="Coils"/>
    </source>
</evidence>
<evidence type="ECO:0000313" key="4">
    <source>
        <dbReference type="Proteomes" id="UP000027395"/>
    </source>
</evidence>
<evidence type="ECO:0000313" key="2">
    <source>
        <dbReference type="EMBL" id="AQY60474.1"/>
    </source>
</evidence>
<dbReference type="AlphaFoldDB" id="A0A073CL27"/>
<dbReference type="PATRIC" id="fig|388467.6.peg.3856"/>
<dbReference type="GeneID" id="77290094"/>
<name>A0A073CL27_PLAA1</name>
<keyword evidence="4" id="KW-1185">Reference proteome</keyword>
<dbReference type="eggNOG" id="ENOG5032YBC">
    <property type="taxonomic scope" value="Bacteria"/>
</dbReference>
<dbReference type="HOGENOM" id="CLU_1871567_0_0_3"/>
<reference evidence="2" key="2">
    <citation type="journal article" date="2017" name="Front. Microbiol.">
        <title>Evolution of Anabaenopeptin Peptide Structural Variability in the Cyanobacterium Planktothrix.</title>
        <authorList>
            <person name="Entfellner E."/>
            <person name="Frei M."/>
            <person name="Christiansen G."/>
            <person name="Deng L."/>
            <person name="Blom J."/>
            <person name="Kurmayer R."/>
        </authorList>
    </citation>
    <scope>NUCLEOTIDE SEQUENCE</scope>
    <source>
        <strain evidence="2">NIVA-CYA 126/8</strain>
    </source>
</reference>